<evidence type="ECO:0000256" key="2">
    <source>
        <dbReference type="SAM" id="SignalP"/>
    </source>
</evidence>
<keyword evidence="2" id="KW-0732">Signal</keyword>
<reference evidence="3" key="1">
    <citation type="submission" date="2016-08" db="EMBL/GenBank/DDBJ databases">
        <authorList>
            <person name="Seilhamer J.J."/>
        </authorList>
    </citation>
    <scope>NUCLEOTIDE SEQUENCE</scope>
    <source>
        <strain evidence="3">86</strain>
    </source>
</reference>
<feature type="region of interest" description="Disordered" evidence="1">
    <location>
        <begin position="135"/>
        <end position="172"/>
    </location>
</feature>
<organism evidence="3">
    <name type="scientific">uncultured Pleomorphomonas sp</name>
    <dbReference type="NCBI Taxonomy" id="442121"/>
    <lineage>
        <taxon>Bacteria</taxon>
        <taxon>Pseudomonadati</taxon>
        <taxon>Pseudomonadota</taxon>
        <taxon>Alphaproteobacteria</taxon>
        <taxon>Hyphomicrobiales</taxon>
        <taxon>Pleomorphomonadaceae</taxon>
        <taxon>Pleomorphomonas</taxon>
        <taxon>environmental samples</taxon>
    </lineage>
</organism>
<dbReference type="EMBL" id="FMJD01000008">
    <property type="protein sequence ID" value="SCM76686.1"/>
    <property type="molecule type" value="Genomic_DNA"/>
</dbReference>
<evidence type="ECO:0000313" key="3">
    <source>
        <dbReference type="EMBL" id="SCM76686.1"/>
    </source>
</evidence>
<dbReference type="AlphaFoldDB" id="A0A212LGK0"/>
<evidence type="ECO:0008006" key="4">
    <source>
        <dbReference type="Google" id="ProtNLM"/>
    </source>
</evidence>
<proteinExistence type="predicted"/>
<accession>A0A212LGK0</accession>
<name>A0A212LGK0_9HYPH</name>
<evidence type="ECO:0000256" key="1">
    <source>
        <dbReference type="SAM" id="MobiDB-lite"/>
    </source>
</evidence>
<sequence>MTNLLTGKRCALLAIAALSLSACSALGTSVADDDPETEVPNLSMGRAVMEGLGAVPARKTAIDYTPRAPLVVPPNKLALVAPEDPNRLEASGTWPEDNDLKARKVLADAAAREAGREDKDQVPASELLAVRVPDARTGSSSDLTVTDADRRRVLPSQLGSMPRASSSRLYDANGKPVRKALVEPPVTYLEPAAGVPVTTEDGSPPEPQKKWWKLW</sequence>
<feature type="region of interest" description="Disordered" evidence="1">
    <location>
        <begin position="193"/>
        <end position="215"/>
    </location>
</feature>
<feature type="compositionally biased region" description="Polar residues" evidence="1">
    <location>
        <begin position="157"/>
        <end position="168"/>
    </location>
</feature>
<gene>
    <name evidence="3" type="ORF">KL86PLE_40491</name>
</gene>
<feature type="signal peptide" evidence="2">
    <location>
        <begin position="1"/>
        <end position="24"/>
    </location>
</feature>
<protein>
    <recommendedName>
        <fullName evidence="4">Lipoprotein</fullName>
    </recommendedName>
</protein>
<feature type="chain" id="PRO_5012058267" description="Lipoprotein" evidence="2">
    <location>
        <begin position="25"/>
        <end position="215"/>
    </location>
</feature>